<comment type="subcellular location">
    <subcellularLocation>
        <location evidence="1">Nucleus</location>
    </subcellularLocation>
</comment>
<dbReference type="InterPro" id="IPR005343">
    <property type="entry name" value="Noc2"/>
</dbReference>
<feature type="compositionally biased region" description="Basic and acidic residues" evidence="4">
    <location>
        <begin position="8"/>
        <end position="18"/>
    </location>
</feature>
<dbReference type="Proteomes" id="UP000220158">
    <property type="component" value="Chromosome 12"/>
</dbReference>
<protein>
    <recommendedName>
        <fullName evidence="7">Nucleolar complex protein 2</fullName>
    </recommendedName>
</protein>
<feature type="region of interest" description="Disordered" evidence="4">
    <location>
        <begin position="1"/>
        <end position="42"/>
    </location>
</feature>
<feature type="region of interest" description="Disordered" evidence="4">
    <location>
        <begin position="751"/>
        <end position="775"/>
    </location>
</feature>
<dbReference type="EMBL" id="LN835307">
    <property type="protein sequence ID" value="CRH01686.1"/>
    <property type="molecule type" value="Genomic_DNA"/>
</dbReference>
<dbReference type="OMA" id="VHHISFP"/>
<comment type="similarity">
    <text evidence="2">Belongs to the NOC2 family.</text>
</comment>
<keyword evidence="6" id="KW-1185">Reference proteome</keyword>
<dbReference type="GeneID" id="39737820"/>
<feature type="region of interest" description="Disordered" evidence="4">
    <location>
        <begin position="713"/>
        <end position="734"/>
    </location>
</feature>
<dbReference type="GO" id="GO:0030691">
    <property type="term" value="C:Noc2p-Noc3p complex"/>
    <property type="evidence" value="ECO:0007669"/>
    <property type="project" value="TreeGrafter"/>
</dbReference>
<dbReference type="Pfam" id="PF03715">
    <property type="entry name" value="Noc2"/>
    <property type="match status" value="1"/>
</dbReference>
<evidence type="ECO:0000256" key="2">
    <source>
        <dbReference type="ARBA" id="ARBA00005907"/>
    </source>
</evidence>
<evidence type="ECO:0008006" key="7">
    <source>
        <dbReference type="Google" id="ProtNLM"/>
    </source>
</evidence>
<dbReference type="VEuPathDB" id="PlasmoDB:PRELSG_1257600"/>
<proteinExistence type="inferred from homology"/>
<dbReference type="GO" id="GO:0042273">
    <property type="term" value="P:ribosomal large subunit biogenesis"/>
    <property type="evidence" value="ECO:0007669"/>
    <property type="project" value="TreeGrafter"/>
</dbReference>
<organism evidence="5 6">
    <name type="scientific">Plasmodium relictum</name>
    <dbReference type="NCBI Taxonomy" id="85471"/>
    <lineage>
        <taxon>Eukaryota</taxon>
        <taxon>Sar</taxon>
        <taxon>Alveolata</taxon>
        <taxon>Apicomplexa</taxon>
        <taxon>Aconoidasida</taxon>
        <taxon>Haemosporida</taxon>
        <taxon>Plasmodiidae</taxon>
        <taxon>Plasmodium</taxon>
        <taxon>Plasmodium (Haemamoeba)</taxon>
    </lineage>
</organism>
<dbReference type="OrthoDB" id="392163at2759"/>
<evidence type="ECO:0000256" key="4">
    <source>
        <dbReference type="SAM" id="MobiDB-lite"/>
    </source>
</evidence>
<feature type="compositionally biased region" description="Basic residues" evidence="4">
    <location>
        <begin position="722"/>
        <end position="734"/>
    </location>
</feature>
<feature type="compositionally biased region" description="Basic and acidic residues" evidence="4">
    <location>
        <begin position="31"/>
        <end position="42"/>
    </location>
</feature>
<sequence>MNKAMNNNKDKKFKMETKCKKKKQKINQSKNRKESSLKEKKVNSIEKKLNNKKLKYTKILKENSDIEDKENFNLEEFYNKSDLSDTSSSDSIKRFEECILSNDDNTNEAKLISIEYVNKYLNSINKRTRLNKLVKLLSFYRDALDLFIVNEVDSELPKATNTNKTKNKKKKIEKKKNKYSMNLDTSLFIVFNVIYNIDTLFYNITNDGNLKMKIWKIESIKKNELFEDENKNIKNNNFSSNKYDLENICNYKNIQKFKPIIIYFFKTLLIKIKNINNNDLCLGILKIIKNKEILRWIIIFSYGKHFLKKICKFFIISKNNETYFFLFILIQNMFQLYNEKKRTIFNNLSKSEYEEENEIKKTYDMEKTIFEIYQNFFQSFLIHYGTNYNISNLSHMNFKENCLIELFTYLSHDVAYTIAFRYIQIIIQKIREQFKTFFEEKKTNKKKDDHKKVSKNIMDLKKFHLHSSYMILLIRFLTKIIKLCDNLDTLTYGITILIIAILKTKINNMKFIPINLQFINILIRIMEDKKKYIPLFSYFSCILNGLKSYKHIRSVSKNQTVRMTIENFDINTSIEIDEKLISDFSIAHQIYDKIYVLLYDYIGLMANHISFPEFFIVIESYLKKYYSECEIHVFKSRIKSLLIQAKSSIDIILNKRKNINIYNAHDKMIHFQNEKLPLSSQRLIVLQNYENTYLKKIEAKLSGLENIKNTEKEDSENEKINDKKKKKKVIKKKRETSEIIDDDKRKKMKKIKDSMILSNNDNLEEFSMSSEEESE</sequence>
<dbReference type="KEGG" id="prel:PRELSG_1257600"/>
<reference evidence="5 6" key="1">
    <citation type="submission" date="2015-04" db="EMBL/GenBank/DDBJ databases">
        <authorList>
            <consortium name="Pathogen Informatics"/>
        </authorList>
    </citation>
    <scope>NUCLEOTIDE SEQUENCE [LARGE SCALE GENOMIC DNA]</scope>
    <source>
        <strain evidence="5 6">SGS1</strain>
    </source>
</reference>
<name>A0A1J1HE40_PLARL</name>
<accession>A0A1J1HE40</accession>
<dbReference type="GO" id="GO:0005654">
    <property type="term" value="C:nucleoplasm"/>
    <property type="evidence" value="ECO:0007669"/>
    <property type="project" value="TreeGrafter"/>
</dbReference>
<evidence type="ECO:0000256" key="3">
    <source>
        <dbReference type="ARBA" id="ARBA00023242"/>
    </source>
</evidence>
<dbReference type="RefSeq" id="XP_028534685.1">
    <property type="nucleotide sequence ID" value="XM_028678391.1"/>
</dbReference>
<dbReference type="GO" id="GO:0005730">
    <property type="term" value="C:nucleolus"/>
    <property type="evidence" value="ECO:0007669"/>
    <property type="project" value="TreeGrafter"/>
</dbReference>
<dbReference type="GO" id="GO:0030690">
    <property type="term" value="C:Noc1p-Noc2p complex"/>
    <property type="evidence" value="ECO:0007669"/>
    <property type="project" value="TreeGrafter"/>
</dbReference>
<gene>
    <name evidence="5" type="ORF">PRELSG_1257600</name>
</gene>
<evidence type="ECO:0000313" key="6">
    <source>
        <dbReference type="Proteomes" id="UP000220158"/>
    </source>
</evidence>
<evidence type="ECO:0000313" key="5">
    <source>
        <dbReference type="EMBL" id="CRH01686.1"/>
    </source>
</evidence>
<dbReference type="PANTHER" id="PTHR12687">
    <property type="entry name" value="NUCLEOLAR COMPLEX 2 AND RAD4-RELATED"/>
    <property type="match status" value="1"/>
</dbReference>
<keyword evidence="3" id="KW-0539">Nucleus</keyword>
<dbReference type="AlphaFoldDB" id="A0A1J1HE40"/>
<dbReference type="PANTHER" id="PTHR12687:SF4">
    <property type="entry name" value="NUCLEOLAR COMPLEX PROTEIN 2 HOMOLOG"/>
    <property type="match status" value="1"/>
</dbReference>
<evidence type="ECO:0000256" key="1">
    <source>
        <dbReference type="ARBA" id="ARBA00004123"/>
    </source>
</evidence>